<reference evidence="10" key="1">
    <citation type="journal article" date="2023" name="Mol. Phylogenet. Evol.">
        <title>Genome-scale phylogeny and comparative genomics of the fungal order Sordariales.</title>
        <authorList>
            <person name="Hensen N."/>
            <person name="Bonometti L."/>
            <person name="Westerberg I."/>
            <person name="Brannstrom I.O."/>
            <person name="Guillou S."/>
            <person name="Cros-Aarteil S."/>
            <person name="Calhoun S."/>
            <person name="Haridas S."/>
            <person name="Kuo A."/>
            <person name="Mondo S."/>
            <person name="Pangilinan J."/>
            <person name="Riley R."/>
            <person name="LaButti K."/>
            <person name="Andreopoulos B."/>
            <person name="Lipzen A."/>
            <person name="Chen C."/>
            <person name="Yan M."/>
            <person name="Daum C."/>
            <person name="Ng V."/>
            <person name="Clum A."/>
            <person name="Steindorff A."/>
            <person name="Ohm R.A."/>
            <person name="Martin F."/>
            <person name="Silar P."/>
            <person name="Natvig D.O."/>
            <person name="Lalanne C."/>
            <person name="Gautier V."/>
            <person name="Ament-Velasquez S.L."/>
            <person name="Kruys A."/>
            <person name="Hutchinson M.I."/>
            <person name="Powell A.J."/>
            <person name="Barry K."/>
            <person name="Miller A.N."/>
            <person name="Grigoriev I.V."/>
            <person name="Debuchy R."/>
            <person name="Gladieux P."/>
            <person name="Hiltunen Thoren M."/>
            <person name="Johannesson H."/>
        </authorList>
    </citation>
    <scope>NUCLEOTIDE SEQUENCE</scope>
    <source>
        <strain evidence="10">CBS 958.72</strain>
    </source>
</reference>
<dbReference type="GO" id="GO:0004674">
    <property type="term" value="F:protein serine/threonine kinase activity"/>
    <property type="evidence" value="ECO:0007669"/>
    <property type="project" value="UniProtKB-KW"/>
</dbReference>
<dbReference type="PROSITE" id="PS00108">
    <property type="entry name" value="PROTEIN_KINASE_ST"/>
    <property type="match status" value="1"/>
</dbReference>
<feature type="active site" description="Proton acceptor" evidence="6">
    <location>
        <position position="45"/>
    </location>
</feature>
<evidence type="ECO:0000256" key="4">
    <source>
        <dbReference type="ARBA" id="ARBA00022777"/>
    </source>
</evidence>
<evidence type="ECO:0000256" key="2">
    <source>
        <dbReference type="ARBA" id="ARBA00022679"/>
    </source>
</evidence>
<dbReference type="AlphaFoldDB" id="A0AAE0TYH4"/>
<proteinExistence type="predicted"/>
<dbReference type="Proteomes" id="UP001287356">
    <property type="component" value="Unassembled WGS sequence"/>
</dbReference>
<dbReference type="Pfam" id="PF00069">
    <property type="entry name" value="Pkinase"/>
    <property type="match status" value="1"/>
</dbReference>
<evidence type="ECO:0000256" key="1">
    <source>
        <dbReference type="ARBA" id="ARBA00022527"/>
    </source>
</evidence>
<dbReference type="EMBL" id="JAULSN010000001">
    <property type="protein sequence ID" value="KAK3384085.1"/>
    <property type="molecule type" value="Genomic_DNA"/>
</dbReference>
<keyword evidence="2" id="KW-0808">Transferase</keyword>
<dbReference type="InterPro" id="IPR008271">
    <property type="entry name" value="Ser/Thr_kinase_AS"/>
</dbReference>
<sequence length="180" mass="20360">MEYFPLGDLRAYLSTPLPDEESKVVIYQPLEGLRFVHENHFAHQDLKPGNVLLVHAGPNWWVKIGDFGISKRIEFSSAQTRVGTEVYLAPEVKGLYTVDSEEEEEKTFSLAVDIWSIGAITYRLIHGRDAFAEQRSLFGYVIKSSPFPFHTALAPELADFIERTMAASPLVLTGFLKRMI</sequence>
<evidence type="ECO:0000256" key="8">
    <source>
        <dbReference type="PIRSR" id="PIRSR630616-3"/>
    </source>
</evidence>
<dbReference type="InterPro" id="IPR000719">
    <property type="entry name" value="Prot_kinase_dom"/>
</dbReference>
<feature type="binding site" evidence="7">
    <location>
        <position position="66"/>
    </location>
    <ligand>
        <name>ATP</name>
        <dbReference type="ChEBI" id="CHEBI:30616"/>
    </ligand>
</feature>
<keyword evidence="1" id="KW-0723">Serine/threonine-protein kinase</keyword>
<dbReference type="Gene3D" id="1.10.510.10">
    <property type="entry name" value="Transferase(Phosphotransferase) domain 1"/>
    <property type="match status" value="1"/>
</dbReference>
<evidence type="ECO:0000256" key="6">
    <source>
        <dbReference type="PIRSR" id="PIRSR630616-1"/>
    </source>
</evidence>
<evidence type="ECO:0000259" key="9">
    <source>
        <dbReference type="PROSITE" id="PS50011"/>
    </source>
</evidence>
<feature type="domain" description="Protein kinase" evidence="9">
    <location>
        <begin position="1"/>
        <end position="180"/>
    </location>
</feature>
<dbReference type="GO" id="GO:0005524">
    <property type="term" value="F:ATP binding"/>
    <property type="evidence" value="ECO:0007669"/>
    <property type="project" value="UniProtKB-KW"/>
</dbReference>
<protein>
    <submittedName>
        <fullName evidence="10">Kinase-like domain-containing protein</fullName>
    </submittedName>
</protein>
<reference evidence="10" key="2">
    <citation type="submission" date="2023-06" db="EMBL/GenBank/DDBJ databases">
        <authorList>
            <consortium name="Lawrence Berkeley National Laboratory"/>
            <person name="Haridas S."/>
            <person name="Hensen N."/>
            <person name="Bonometti L."/>
            <person name="Westerberg I."/>
            <person name="Brannstrom I.O."/>
            <person name="Guillou S."/>
            <person name="Cros-Aarteil S."/>
            <person name="Calhoun S."/>
            <person name="Kuo A."/>
            <person name="Mondo S."/>
            <person name="Pangilinan J."/>
            <person name="Riley R."/>
            <person name="Labutti K."/>
            <person name="Andreopoulos B."/>
            <person name="Lipzen A."/>
            <person name="Chen C."/>
            <person name="Yanf M."/>
            <person name="Daum C."/>
            <person name="Ng V."/>
            <person name="Clum A."/>
            <person name="Steindorff A."/>
            <person name="Ohm R."/>
            <person name="Martin F."/>
            <person name="Silar P."/>
            <person name="Natvig D."/>
            <person name="Lalanne C."/>
            <person name="Gautier V."/>
            <person name="Ament-Velasquez S.L."/>
            <person name="Kruys A."/>
            <person name="Hutchinson M.I."/>
            <person name="Powell A.J."/>
            <person name="Barry K."/>
            <person name="Miller A.N."/>
            <person name="Grigoriev I.V."/>
            <person name="Debuchy R."/>
            <person name="Gladieux P."/>
            <person name="Thoren M.H."/>
            <person name="Johannesson H."/>
        </authorList>
    </citation>
    <scope>NUCLEOTIDE SEQUENCE</scope>
    <source>
        <strain evidence="10">CBS 958.72</strain>
    </source>
</reference>
<accession>A0AAE0TYH4</accession>
<keyword evidence="3 7" id="KW-0547">Nucleotide-binding</keyword>
<evidence type="ECO:0000256" key="5">
    <source>
        <dbReference type="ARBA" id="ARBA00022840"/>
    </source>
</evidence>
<keyword evidence="5 7" id="KW-0067">ATP-binding</keyword>
<evidence type="ECO:0000256" key="3">
    <source>
        <dbReference type="ARBA" id="ARBA00022741"/>
    </source>
</evidence>
<comment type="caution">
    <text evidence="10">The sequence shown here is derived from an EMBL/GenBank/DDBJ whole genome shotgun (WGS) entry which is preliminary data.</text>
</comment>
<name>A0AAE0TYH4_9PEZI</name>
<evidence type="ECO:0000313" key="11">
    <source>
        <dbReference type="Proteomes" id="UP001287356"/>
    </source>
</evidence>
<keyword evidence="4 10" id="KW-0418">Kinase</keyword>
<organism evidence="10 11">
    <name type="scientific">Lasiosphaeria ovina</name>
    <dbReference type="NCBI Taxonomy" id="92902"/>
    <lineage>
        <taxon>Eukaryota</taxon>
        <taxon>Fungi</taxon>
        <taxon>Dikarya</taxon>
        <taxon>Ascomycota</taxon>
        <taxon>Pezizomycotina</taxon>
        <taxon>Sordariomycetes</taxon>
        <taxon>Sordariomycetidae</taxon>
        <taxon>Sordariales</taxon>
        <taxon>Lasiosphaeriaceae</taxon>
        <taxon>Lasiosphaeria</taxon>
    </lineage>
</organism>
<dbReference type="InterPro" id="IPR030616">
    <property type="entry name" value="Aur-like"/>
</dbReference>
<dbReference type="PROSITE" id="PS50011">
    <property type="entry name" value="PROTEIN_KINASE_DOM"/>
    <property type="match status" value="1"/>
</dbReference>
<dbReference type="PANTHER" id="PTHR24350">
    <property type="entry name" value="SERINE/THREONINE-PROTEIN KINASE IAL-RELATED"/>
    <property type="match status" value="1"/>
</dbReference>
<feature type="cross-link" description="Glycyl lysine isopeptide (Lys-Gly) (interchain with G-Cter in SUMO2)" evidence="8">
    <location>
        <position position="47"/>
    </location>
</feature>
<keyword evidence="11" id="KW-1185">Reference proteome</keyword>
<dbReference type="InterPro" id="IPR011009">
    <property type="entry name" value="Kinase-like_dom_sf"/>
</dbReference>
<gene>
    <name evidence="10" type="ORF">B0T24DRAFT_673893</name>
</gene>
<dbReference type="SUPFAM" id="SSF56112">
    <property type="entry name" value="Protein kinase-like (PK-like)"/>
    <property type="match status" value="1"/>
</dbReference>
<evidence type="ECO:0000313" key="10">
    <source>
        <dbReference type="EMBL" id="KAK3384085.1"/>
    </source>
</evidence>
<dbReference type="SMART" id="SM00220">
    <property type="entry name" value="S_TKc"/>
    <property type="match status" value="1"/>
</dbReference>
<evidence type="ECO:0000256" key="7">
    <source>
        <dbReference type="PIRSR" id="PIRSR630616-2"/>
    </source>
</evidence>